<reference evidence="2 3" key="1">
    <citation type="submission" date="2018-04" db="EMBL/GenBank/DDBJ databases">
        <title>Genomic Encyclopedia of Archaeal and Bacterial Type Strains, Phase II (KMG-II): from individual species to whole genera.</title>
        <authorList>
            <person name="Goeker M."/>
        </authorList>
    </citation>
    <scope>NUCLEOTIDE SEQUENCE [LARGE SCALE GENOMIC DNA]</scope>
    <source>
        <strain evidence="2 3">DSM 5822</strain>
    </source>
</reference>
<name>A0A2T5IX31_9GAMM</name>
<keyword evidence="1" id="KW-0732">Signal</keyword>
<dbReference type="RefSeq" id="WP_107866156.1">
    <property type="nucleotide sequence ID" value="NZ_QAON01000011.1"/>
</dbReference>
<evidence type="ECO:0000256" key="1">
    <source>
        <dbReference type="SAM" id="SignalP"/>
    </source>
</evidence>
<gene>
    <name evidence="2" type="ORF">C8N29_11136</name>
</gene>
<comment type="caution">
    <text evidence="2">The sequence shown here is derived from an EMBL/GenBank/DDBJ whole genome shotgun (WGS) entry which is preliminary data.</text>
</comment>
<accession>A0A2T5IX31</accession>
<sequence length="150" mass="15939">MKHYQITAAMMVLMTSGCASIVSKSSYPVTIRSEPQGASVLIKDKHGVAIHKGTTPFTVTLASGKGYFGPGDYTLDFELSGYQPHHTVMQAGVNPWYLGNIFIGGAIGFLIVDPLTGAMWKLADQKSVTLNAQATDIIPPLASPAETSQP</sequence>
<feature type="signal peptide" evidence="1">
    <location>
        <begin position="1"/>
        <end position="19"/>
    </location>
</feature>
<evidence type="ECO:0000313" key="3">
    <source>
        <dbReference type="Proteomes" id="UP000244223"/>
    </source>
</evidence>
<evidence type="ECO:0000313" key="2">
    <source>
        <dbReference type="EMBL" id="PTQ88515.1"/>
    </source>
</evidence>
<dbReference type="OrthoDB" id="194242at2"/>
<organism evidence="2 3">
    <name type="scientific">Agitococcus lubricus</name>
    <dbReference type="NCBI Taxonomy" id="1077255"/>
    <lineage>
        <taxon>Bacteria</taxon>
        <taxon>Pseudomonadati</taxon>
        <taxon>Pseudomonadota</taxon>
        <taxon>Gammaproteobacteria</taxon>
        <taxon>Moraxellales</taxon>
        <taxon>Moraxellaceae</taxon>
        <taxon>Agitococcus</taxon>
    </lineage>
</organism>
<dbReference type="AlphaFoldDB" id="A0A2T5IX31"/>
<dbReference type="PROSITE" id="PS51257">
    <property type="entry name" value="PROKAR_LIPOPROTEIN"/>
    <property type="match status" value="1"/>
</dbReference>
<protein>
    <submittedName>
        <fullName evidence="2">PEGA domain-containing protein</fullName>
    </submittedName>
</protein>
<dbReference type="EMBL" id="QAON01000011">
    <property type="protein sequence ID" value="PTQ88515.1"/>
    <property type="molecule type" value="Genomic_DNA"/>
</dbReference>
<dbReference type="Proteomes" id="UP000244223">
    <property type="component" value="Unassembled WGS sequence"/>
</dbReference>
<feature type="chain" id="PRO_5031025219" evidence="1">
    <location>
        <begin position="20"/>
        <end position="150"/>
    </location>
</feature>
<keyword evidence="3" id="KW-1185">Reference proteome</keyword>
<proteinExistence type="predicted"/>